<evidence type="ECO:0000313" key="1">
    <source>
        <dbReference type="EMBL" id="PMD36703.1"/>
    </source>
</evidence>
<proteinExistence type="predicted"/>
<dbReference type="EMBL" id="KZ613950">
    <property type="protein sequence ID" value="PMD36703.1"/>
    <property type="molecule type" value="Genomic_DNA"/>
</dbReference>
<evidence type="ECO:0000313" key="2">
    <source>
        <dbReference type="Proteomes" id="UP000235786"/>
    </source>
</evidence>
<reference evidence="1 2" key="1">
    <citation type="submission" date="2016-04" db="EMBL/GenBank/DDBJ databases">
        <title>A degradative enzymes factory behind the ericoid mycorrhizal symbiosis.</title>
        <authorList>
            <consortium name="DOE Joint Genome Institute"/>
            <person name="Martino E."/>
            <person name="Morin E."/>
            <person name="Grelet G."/>
            <person name="Kuo A."/>
            <person name="Kohler A."/>
            <person name="Daghino S."/>
            <person name="Barry K."/>
            <person name="Choi C."/>
            <person name="Cichocki N."/>
            <person name="Clum A."/>
            <person name="Copeland A."/>
            <person name="Hainaut M."/>
            <person name="Haridas S."/>
            <person name="Labutti K."/>
            <person name="Lindquist E."/>
            <person name="Lipzen A."/>
            <person name="Khouja H.-R."/>
            <person name="Murat C."/>
            <person name="Ohm R."/>
            <person name="Olson A."/>
            <person name="Spatafora J."/>
            <person name="Veneault-Fourrey C."/>
            <person name="Henrissat B."/>
            <person name="Grigoriev I."/>
            <person name="Martin F."/>
            <person name="Perotto S."/>
        </authorList>
    </citation>
    <scope>NUCLEOTIDE SEQUENCE [LARGE SCALE GENOMIC DNA]</scope>
    <source>
        <strain evidence="1 2">F</strain>
    </source>
</reference>
<gene>
    <name evidence="1" type="ORF">L207DRAFT_515225</name>
</gene>
<dbReference type="Proteomes" id="UP000235786">
    <property type="component" value="Unassembled WGS sequence"/>
</dbReference>
<accession>A0A2J6RDY3</accession>
<name>A0A2J6RDY3_HYAVF</name>
<dbReference type="AlphaFoldDB" id="A0A2J6RDY3"/>
<organism evidence="1 2">
    <name type="scientific">Hyaloscypha variabilis (strain UAMH 11265 / GT02V1 / F)</name>
    <name type="common">Meliniomyces variabilis</name>
    <dbReference type="NCBI Taxonomy" id="1149755"/>
    <lineage>
        <taxon>Eukaryota</taxon>
        <taxon>Fungi</taxon>
        <taxon>Dikarya</taxon>
        <taxon>Ascomycota</taxon>
        <taxon>Pezizomycotina</taxon>
        <taxon>Leotiomycetes</taxon>
        <taxon>Helotiales</taxon>
        <taxon>Hyaloscyphaceae</taxon>
        <taxon>Hyaloscypha</taxon>
        <taxon>Hyaloscypha variabilis</taxon>
    </lineage>
</organism>
<keyword evidence="2" id="KW-1185">Reference proteome</keyword>
<sequence length="60" mass="6948">MFITILNSCKNHGPPTLHSMIYAFYSTTHDWIRSNTGRRDSSIANSWVYFFSVPIYTSLT</sequence>
<protein>
    <submittedName>
        <fullName evidence="1">Uncharacterized protein</fullName>
    </submittedName>
</protein>